<dbReference type="AlphaFoldDB" id="A0A6L8LZA2"/>
<dbReference type="GO" id="GO:0019159">
    <property type="term" value="F:nicotinamide-nucleotide amidase activity"/>
    <property type="evidence" value="ECO:0007669"/>
    <property type="project" value="UniProtKB-EC"/>
</dbReference>
<reference evidence="2 3" key="1">
    <citation type="submission" date="2020-01" db="EMBL/GenBank/DDBJ databases">
        <title>Draft Genome Sequence of Vibrio sp. strain OCN044, Isolated from a Healthy Coral at Palmyra Atoll.</title>
        <authorList>
            <person name="Videau P."/>
            <person name="Loughran R."/>
            <person name="Esquivel A."/>
            <person name="Deadmond M."/>
            <person name="Paddock B.E."/>
            <person name="Saw J.H."/>
            <person name="Ushijima B."/>
        </authorList>
    </citation>
    <scope>NUCLEOTIDE SEQUENCE [LARGE SCALE GENOMIC DNA]</scope>
    <source>
        <strain evidence="2 3">OCN044</strain>
    </source>
</reference>
<dbReference type="Gene3D" id="3.90.950.20">
    <property type="entry name" value="CinA-like"/>
    <property type="match status" value="1"/>
</dbReference>
<evidence type="ECO:0000313" key="3">
    <source>
        <dbReference type="Proteomes" id="UP000478571"/>
    </source>
</evidence>
<gene>
    <name evidence="2" type="primary">pncC</name>
    <name evidence="2" type="ORF">GTG28_19505</name>
</gene>
<feature type="domain" description="CinA C-terminal" evidence="1">
    <location>
        <begin position="7"/>
        <end position="158"/>
    </location>
</feature>
<dbReference type="Pfam" id="PF02464">
    <property type="entry name" value="CinA"/>
    <property type="match status" value="1"/>
</dbReference>
<dbReference type="SUPFAM" id="SSF142433">
    <property type="entry name" value="CinA-like"/>
    <property type="match status" value="1"/>
</dbReference>
<dbReference type="InterPro" id="IPR008136">
    <property type="entry name" value="CinA_C"/>
</dbReference>
<dbReference type="InterPro" id="IPR036653">
    <property type="entry name" value="CinA-like_C"/>
</dbReference>
<comment type="caution">
    <text evidence="2">The sequence shown here is derived from an EMBL/GenBank/DDBJ whole genome shotgun (WGS) entry which is preliminary data.</text>
</comment>
<dbReference type="EC" id="3.5.1.42" evidence="2"/>
<sequence>MESQQILSANLGECLKYHQLHLTTAESCTGGGVSAAITDIPGSSAWFDRAFVTYSNAAKVEMLGVAEDTIQSHGAVSEMTAVEMVQGALKYSNANIGVSISGVAGPSGGSAEKPVGTVCFAWADDQGWLKVDTQCFSGDRAEVRQQAVTFALQVLYEKLKS</sequence>
<evidence type="ECO:0000313" key="2">
    <source>
        <dbReference type="EMBL" id="MYM61407.1"/>
    </source>
</evidence>
<protein>
    <submittedName>
        <fullName evidence="2">Nicotinamide-nucleotide amidase</fullName>
        <ecNumber evidence="2">3.5.1.42</ecNumber>
    </submittedName>
</protein>
<name>A0A6L8LZA2_9VIBR</name>
<keyword evidence="2" id="KW-0378">Hydrolase</keyword>
<dbReference type="EMBL" id="WWEU01000012">
    <property type="protein sequence ID" value="MYM61407.1"/>
    <property type="molecule type" value="Genomic_DNA"/>
</dbReference>
<accession>A0A6L8LZA2</accession>
<keyword evidence="3" id="KW-1185">Reference proteome</keyword>
<dbReference type="Proteomes" id="UP000478571">
    <property type="component" value="Unassembled WGS sequence"/>
</dbReference>
<dbReference type="NCBIfam" id="NF002975">
    <property type="entry name" value="PRK03661.1"/>
    <property type="match status" value="1"/>
</dbReference>
<evidence type="ECO:0000259" key="1">
    <source>
        <dbReference type="Pfam" id="PF02464"/>
    </source>
</evidence>
<organism evidence="2 3">
    <name type="scientific">Vibrio tetraodonis subsp. pristinus</name>
    <dbReference type="NCBI Taxonomy" id="2695891"/>
    <lineage>
        <taxon>Bacteria</taxon>
        <taxon>Pseudomonadati</taxon>
        <taxon>Pseudomonadota</taxon>
        <taxon>Gammaproteobacteria</taxon>
        <taxon>Vibrionales</taxon>
        <taxon>Vibrionaceae</taxon>
        <taxon>Vibrio</taxon>
    </lineage>
</organism>
<dbReference type="RefSeq" id="WP_160932796.1">
    <property type="nucleotide sequence ID" value="NZ_WWEU01000012.1"/>
</dbReference>
<proteinExistence type="predicted"/>
<dbReference type="NCBIfam" id="TIGR00199">
    <property type="entry name" value="PncC_domain"/>
    <property type="match status" value="1"/>
</dbReference>